<proteinExistence type="predicted"/>
<organism evidence="6 7">
    <name type="scientific">Parathielavia hyrcaniae</name>
    <dbReference type="NCBI Taxonomy" id="113614"/>
    <lineage>
        <taxon>Eukaryota</taxon>
        <taxon>Fungi</taxon>
        <taxon>Dikarya</taxon>
        <taxon>Ascomycota</taxon>
        <taxon>Pezizomycotina</taxon>
        <taxon>Sordariomycetes</taxon>
        <taxon>Sordariomycetidae</taxon>
        <taxon>Sordariales</taxon>
        <taxon>Chaetomiaceae</taxon>
        <taxon>Parathielavia</taxon>
    </lineage>
</organism>
<reference evidence="6" key="2">
    <citation type="submission" date="2023-05" db="EMBL/GenBank/DDBJ databases">
        <authorList>
            <consortium name="Lawrence Berkeley National Laboratory"/>
            <person name="Steindorff A."/>
            <person name="Hensen N."/>
            <person name="Bonometti L."/>
            <person name="Westerberg I."/>
            <person name="Brannstrom I.O."/>
            <person name="Guillou S."/>
            <person name="Cros-Aarteil S."/>
            <person name="Calhoun S."/>
            <person name="Haridas S."/>
            <person name="Kuo A."/>
            <person name="Mondo S."/>
            <person name="Pangilinan J."/>
            <person name="Riley R."/>
            <person name="Labutti K."/>
            <person name="Andreopoulos B."/>
            <person name="Lipzen A."/>
            <person name="Chen C."/>
            <person name="Yanf M."/>
            <person name="Daum C."/>
            <person name="Ng V."/>
            <person name="Clum A."/>
            <person name="Ohm R."/>
            <person name="Martin F."/>
            <person name="Silar P."/>
            <person name="Natvig D."/>
            <person name="Lalanne C."/>
            <person name="Gautier V."/>
            <person name="Ament-Velasquez S.L."/>
            <person name="Kruys A."/>
            <person name="Hutchinson M.I."/>
            <person name="Powell A.J."/>
            <person name="Barry K."/>
            <person name="Miller A.N."/>
            <person name="Grigoriev I.V."/>
            <person name="Debuchy R."/>
            <person name="Gladieux P."/>
            <person name="Thoren M.H."/>
            <person name="Johannesson H."/>
        </authorList>
    </citation>
    <scope>NUCLEOTIDE SEQUENCE</scope>
    <source>
        <strain evidence="6">CBS 757.83</strain>
    </source>
</reference>
<dbReference type="InterPro" id="IPR011009">
    <property type="entry name" value="Kinase-like_dom_sf"/>
</dbReference>
<evidence type="ECO:0000256" key="3">
    <source>
        <dbReference type="ARBA" id="ARBA00048679"/>
    </source>
</evidence>
<feature type="compositionally biased region" description="Polar residues" evidence="4">
    <location>
        <begin position="299"/>
        <end position="318"/>
    </location>
</feature>
<protein>
    <recommendedName>
        <fullName evidence="1">non-specific serine/threonine protein kinase</fullName>
        <ecNumber evidence="1">2.7.11.1</ecNumber>
    </recommendedName>
</protein>
<evidence type="ECO:0000313" key="7">
    <source>
        <dbReference type="Proteomes" id="UP001305647"/>
    </source>
</evidence>
<dbReference type="GO" id="GO:0004674">
    <property type="term" value="F:protein serine/threonine kinase activity"/>
    <property type="evidence" value="ECO:0007669"/>
    <property type="project" value="UniProtKB-EC"/>
</dbReference>
<dbReference type="InterPro" id="IPR008266">
    <property type="entry name" value="Tyr_kinase_AS"/>
</dbReference>
<feature type="domain" description="Fungal-type protein kinase" evidence="5">
    <location>
        <begin position="245"/>
        <end position="438"/>
    </location>
</feature>
<feature type="non-terminal residue" evidence="6">
    <location>
        <position position="1"/>
    </location>
</feature>
<dbReference type="Proteomes" id="UP001305647">
    <property type="component" value="Unassembled WGS sequence"/>
</dbReference>
<evidence type="ECO:0000313" key="6">
    <source>
        <dbReference type="EMBL" id="KAK4097754.1"/>
    </source>
</evidence>
<evidence type="ECO:0000256" key="1">
    <source>
        <dbReference type="ARBA" id="ARBA00012513"/>
    </source>
</evidence>
<dbReference type="EMBL" id="MU863668">
    <property type="protein sequence ID" value="KAK4097754.1"/>
    <property type="molecule type" value="Genomic_DNA"/>
</dbReference>
<dbReference type="SUPFAM" id="SSF56112">
    <property type="entry name" value="Protein kinase-like (PK-like)"/>
    <property type="match status" value="1"/>
</dbReference>
<comment type="catalytic activity">
    <reaction evidence="3">
        <text>L-seryl-[protein] + ATP = O-phospho-L-seryl-[protein] + ADP + H(+)</text>
        <dbReference type="Rhea" id="RHEA:17989"/>
        <dbReference type="Rhea" id="RHEA-COMP:9863"/>
        <dbReference type="Rhea" id="RHEA-COMP:11604"/>
        <dbReference type="ChEBI" id="CHEBI:15378"/>
        <dbReference type="ChEBI" id="CHEBI:29999"/>
        <dbReference type="ChEBI" id="CHEBI:30616"/>
        <dbReference type="ChEBI" id="CHEBI:83421"/>
        <dbReference type="ChEBI" id="CHEBI:456216"/>
        <dbReference type="EC" id="2.7.11.1"/>
    </reaction>
</comment>
<comment type="catalytic activity">
    <reaction evidence="2">
        <text>L-threonyl-[protein] + ATP = O-phospho-L-threonyl-[protein] + ADP + H(+)</text>
        <dbReference type="Rhea" id="RHEA:46608"/>
        <dbReference type="Rhea" id="RHEA-COMP:11060"/>
        <dbReference type="Rhea" id="RHEA-COMP:11605"/>
        <dbReference type="ChEBI" id="CHEBI:15378"/>
        <dbReference type="ChEBI" id="CHEBI:30013"/>
        <dbReference type="ChEBI" id="CHEBI:30616"/>
        <dbReference type="ChEBI" id="CHEBI:61977"/>
        <dbReference type="ChEBI" id="CHEBI:456216"/>
        <dbReference type="EC" id="2.7.11.1"/>
    </reaction>
</comment>
<feature type="compositionally biased region" description="Polar residues" evidence="4">
    <location>
        <begin position="485"/>
        <end position="500"/>
    </location>
</feature>
<accession>A0AAN6SYR4</accession>
<dbReference type="AlphaFoldDB" id="A0AAN6SYR4"/>
<comment type="caution">
    <text evidence="6">The sequence shown here is derived from an EMBL/GenBank/DDBJ whole genome shotgun (WGS) entry which is preliminary data.</text>
</comment>
<name>A0AAN6SYR4_9PEZI</name>
<dbReference type="PANTHER" id="PTHR38248">
    <property type="entry name" value="FUNK1 6"/>
    <property type="match status" value="1"/>
</dbReference>
<dbReference type="PROSITE" id="PS00109">
    <property type="entry name" value="PROTEIN_KINASE_TYR"/>
    <property type="match status" value="1"/>
</dbReference>
<feature type="region of interest" description="Disordered" evidence="4">
    <location>
        <begin position="481"/>
        <end position="500"/>
    </location>
</feature>
<reference evidence="6" key="1">
    <citation type="journal article" date="2023" name="Mol. Phylogenet. Evol.">
        <title>Genome-scale phylogeny and comparative genomics of the fungal order Sordariales.</title>
        <authorList>
            <person name="Hensen N."/>
            <person name="Bonometti L."/>
            <person name="Westerberg I."/>
            <person name="Brannstrom I.O."/>
            <person name="Guillou S."/>
            <person name="Cros-Aarteil S."/>
            <person name="Calhoun S."/>
            <person name="Haridas S."/>
            <person name="Kuo A."/>
            <person name="Mondo S."/>
            <person name="Pangilinan J."/>
            <person name="Riley R."/>
            <person name="LaButti K."/>
            <person name="Andreopoulos B."/>
            <person name="Lipzen A."/>
            <person name="Chen C."/>
            <person name="Yan M."/>
            <person name="Daum C."/>
            <person name="Ng V."/>
            <person name="Clum A."/>
            <person name="Steindorff A."/>
            <person name="Ohm R.A."/>
            <person name="Martin F."/>
            <person name="Silar P."/>
            <person name="Natvig D.O."/>
            <person name="Lalanne C."/>
            <person name="Gautier V."/>
            <person name="Ament-Velasquez S.L."/>
            <person name="Kruys A."/>
            <person name="Hutchinson M.I."/>
            <person name="Powell A.J."/>
            <person name="Barry K."/>
            <person name="Miller A.N."/>
            <person name="Grigoriev I.V."/>
            <person name="Debuchy R."/>
            <person name="Gladieux P."/>
            <person name="Hiltunen Thoren M."/>
            <person name="Johannesson H."/>
        </authorList>
    </citation>
    <scope>NUCLEOTIDE SEQUENCE</scope>
    <source>
        <strain evidence="6">CBS 757.83</strain>
    </source>
</reference>
<feature type="region of interest" description="Disordered" evidence="4">
    <location>
        <begin position="298"/>
        <end position="355"/>
    </location>
</feature>
<evidence type="ECO:0000259" key="5">
    <source>
        <dbReference type="Pfam" id="PF17667"/>
    </source>
</evidence>
<dbReference type="InterPro" id="IPR040976">
    <property type="entry name" value="Pkinase_fungal"/>
</dbReference>
<feature type="domain" description="Fungal-type protein kinase" evidence="5">
    <location>
        <begin position="186"/>
        <end position="243"/>
    </location>
</feature>
<evidence type="ECO:0000256" key="2">
    <source>
        <dbReference type="ARBA" id="ARBA00047899"/>
    </source>
</evidence>
<evidence type="ECO:0000256" key="4">
    <source>
        <dbReference type="SAM" id="MobiDB-lite"/>
    </source>
</evidence>
<dbReference type="PANTHER" id="PTHR38248:SF2">
    <property type="entry name" value="FUNK1 11"/>
    <property type="match status" value="1"/>
</dbReference>
<gene>
    <name evidence="6" type="ORF">N658DRAFT_500058</name>
</gene>
<dbReference type="EC" id="2.7.11.1" evidence="1"/>
<keyword evidence="7" id="KW-1185">Reference proteome</keyword>
<sequence>LPASTRRGSLRSDLLRLELSLDSDDFDLDRIKPVLNAALADHLDDTLIWGRVYDAVTESTPPPRPIASLQQTPWLRHTSSFANSSEHHEYVDDVLNEELGPMYVGLQDFYKSYFGDNCLGGSNPLFCNGWRGWPKEAKQDDVLSWFADFTEKLAAFVESCNSAPVHKRRPLAKPDQPIAGSVGKRKMDIGFVDDPNAGKDSRCHWSQILVPGELKSNPSADRPSEARLDLGRYAREVLAAQDNHSWQYLEREEEGEFLSEATDKGVVHVARHYHHETFRVQGMDDDVRGNVRQGLDVTKATNYWQNRSRRSPSTNTEGPSRVGRSSSIASPKRSSHETGAFLPPSKRPYSTSPTKAGRDVLLNRVHWCVILSDWGIPIYKAGSRAALLAALADCIEGHESLRQKAGLLHRDISIGNLMVSKDNGGFFIDLDLAVKEQRCHGVLSRDICVDKIGAWPALVWVWPCVVCARAGFSHARAAHSSGSACNLSNTTKSPTCLSSP</sequence>
<dbReference type="Pfam" id="PF17667">
    <property type="entry name" value="Pkinase_fungal"/>
    <property type="match status" value="2"/>
</dbReference>